<protein>
    <submittedName>
        <fullName evidence="4">Tripartite tricarboxylate transporter TctB family protein</fullName>
    </submittedName>
</protein>
<sequence>MSYRPSPRNADTITGALTLALGLTALMLAPGEVQSDGFRQFGNVRSPAFFPILAGGATAAISLILLVRGALQAAPPISVERPGRVLTVTAALTGATAMIFWVGYIAAAAALIAALSLTFGNRRPVVVARLALAAPVAIYLLFNGVLDVLLPAGPF</sequence>
<dbReference type="AlphaFoldDB" id="A0A2Y9APB3"/>
<keyword evidence="1" id="KW-0472">Membrane</keyword>
<evidence type="ECO:0000313" key="5">
    <source>
        <dbReference type="Proteomes" id="UP000245839"/>
    </source>
</evidence>
<feature type="transmembrane region" description="Helical" evidence="1">
    <location>
        <begin position="91"/>
        <end position="114"/>
    </location>
</feature>
<dbReference type="EMBL" id="QGDJ01000003">
    <property type="protein sequence ID" value="PWJ20201.1"/>
    <property type="molecule type" value="Genomic_DNA"/>
</dbReference>
<dbReference type="Proteomes" id="UP000251571">
    <property type="component" value="Unassembled WGS sequence"/>
</dbReference>
<evidence type="ECO:0000259" key="2">
    <source>
        <dbReference type="Pfam" id="PF07331"/>
    </source>
</evidence>
<feature type="domain" description="DUF1468" evidence="2">
    <location>
        <begin position="13"/>
        <end position="151"/>
    </location>
</feature>
<keyword evidence="1" id="KW-0812">Transmembrane</keyword>
<evidence type="ECO:0000313" key="4">
    <source>
        <dbReference type="EMBL" id="SSA44189.1"/>
    </source>
</evidence>
<dbReference type="Pfam" id="PF07331">
    <property type="entry name" value="TctB"/>
    <property type="match status" value="1"/>
</dbReference>
<proteinExistence type="predicted"/>
<reference evidence="4 6" key="1">
    <citation type="submission" date="2016-10" db="EMBL/GenBank/DDBJ databases">
        <authorList>
            <person name="Cai Z."/>
        </authorList>
    </citation>
    <scope>NUCLEOTIDE SEQUENCE [LARGE SCALE GENOMIC DNA]</scope>
    <source>
        <strain evidence="4 6">DSM 25227</strain>
    </source>
</reference>
<keyword evidence="5" id="KW-1185">Reference proteome</keyword>
<gene>
    <name evidence="3" type="ORF">BCF38_10316</name>
    <name evidence="4" type="ORF">SAMN05421539_10316</name>
</gene>
<dbReference type="Proteomes" id="UP000245839">
    <property type="component" value="Unassembled WGS sequence"/>
</dbReference>
<evidence type="ECO:0000313" key="6">
    <source>
        <dbReference type="Proteomes" id="UP000251571"/>
    </source>
</evidence>
<keyword evidence="1" id="KW-1133">Transmembrane helix</keyword>
<feature type="transmembrane region" description="Helical" evidence="1">
    <location>
        <begin position="12"/>
        <end position="29"/>
    </location>
</feature>
<feature type="transmembrane region" description="Helical" evidence="1">
    <location>
        <begin position="126"/>
        <end position="146"/>
    </location>
</feature>
<accession>A0A2Y9APB3</accession>
<organism evidence="4 6">
    <name type="scientific">Jannaschia seohaensis</name>
    <dbReference type="NCBI Taxonomy" id="475081"/>
    <lineage>
        <taxon>Bacteria</taxon>
        <taxon>Pseudomonadati</taxon>
        <taxon>Pseudomonadota</taxon>
        <taxon>Alphaproteobacteria</taxon>
        <taxon>Rhodobacterales</taxon>
        <taxon>Roseobacteraceae</taxon>
        <taxon>Jannaschia</taxon>
    </lineage>
</organism>
<name>A0A2Y9APB3_9RHOB</name>
<dbReference type="InterPro" id="IPR009936">
    <property type="entry name" value="DUF1468"/>
</dbReference>
<dbReference type="EMBL" id="UETC01000003">
    <property type="protein sequence ID" value="SSA44189.1"/>
    <property type="molecule type" value="Genomic_DNA"/>
</dbReference>
<reference evidence="3 5" key="2">
    <citation type="submission" date="2018-03" db="EMBL/GenBank/DDBJ databases">
        <title>Genomic Encyclopedia of Archaeal and Bacterial Type Strains, Phase II (KMG-II): from individual species to whole genera.</title>
        <authorList>
            <person name="Goeker M."/>
        </authorList>
    </citation>
    <scope>NUCLEOTIDE SEQUENCE [LARGE SCALE GENOMIC DNA]</scope>
    <source>
        <strain evidence="3 5">DSM 25227</strain>
    </source>
</reference>
<evidence type="ECO:0000256" key="1">
    <source>
        <dbReference type="SAM" id="Phobius"/>
    </source>
</evidence>
<feature type="transmembrane region" description="Helical" evidence="1">
    <location>
        <begin position="49"/>
        <end position="71"/>
    </location>
</feature>
<evidence type="ECO:0000313" key="3">
    <source>
        <dbReference type="EMBL" id="PWJ20201.1"/>
    </source>
</evidence>